<protein>
    <recommendedName>
        <fullName evidence="20 21">Multifunctional fusion protein</fullName>
    </recommendedName>
    <domain>
        <recommendedName>
            <fullName evidence="20">Acetyl-coenzyme A carboxylase carboxyl transferase subunit alpha</fullName>
            <shortName evidence="20">ACCase subunit alpha</shortName>
            <shortName evidence="20">Acetyl-CoA carboxylase carboxyltransferase subunit alpha</shortName>
            <ecNumber evidence="20">2.1.3.15</ecNumber>
        </recommendedName>
    </domain>
    <domain>
        <recommendedName>
            <fullName evidence="21">Acetyl-coenzyme A carboxylase carboxyl transferase subunit beta</fullName>
            <shortName evidence="21">ACCase subunit beta</shortName>
            <shortName evidence="21">Acetyl-CoA carboxylase carboxyltransferase subunit beta</shortName>
        </recommendedName>
    </domain>
</protein>
<organism evidence="24 25">
    <name type="scientific">Nocardia aurea</name>
    <dbReference type="NCBI Taxonomy" id="2144174"/>
    <lineage>
        <taxon>Bacteria</taxon>
        <taxon>Bacillati</taxon>
        <taxon>Actinomycetota</taxon>
        <taxon>Actinomycetes</taxon>
        <taxon>Mycobacteriales</taxon>
        <taxon>Nocardiaceae</taxon>
        <taxon>Nocardia</taxon>
    </lineage>
</organism>
<evidence type="ECO:0000256" key="15">
    <source>
        <dbReference type="ARBA" id="ARBA00022840"/>
    </source>
</evidence>
<dbReference type="InterPro" id="IPR011763">
    <property type="entry name" value="COA_CT_C"/>
</dbReference>
<dbReference type="InterPro" id="IPR000438">
    <property type="entry name" value="Acetyl_CoA_COase_Trfase_b_su"/>
</dbReference>
<feature type="domain" description="CoA carboxyltransferase N-terminal" evidence="22">
    <location>
        <begin position="15"/>
        <end position="284"/>
    </location>
</feature>
<comment type="pathway">
    <text evidence="2 20">Lipid metabolism; malonyl-CoA biosynthesis; malonyl-CoA from acetyl-CoA: step 1/1.</text>
</comment>
<comment type="catalytic activity">
    <reaction evidence="19 20">
        <text>N(6)-carboxybiotinyl-L-lysyl-[protein] + acetyl-CoA = N(6)-biotinyl-L-lysyl-[protein] + malonyl-CoA</text>
        <dbReference type="Rhea" id="RHEA:54728"/>
        <dbReference type="Rhea" id="RHEA-COMP:10505"/>
        <dbReference type="Rhea" id="RHEA-COMP:10506"/>
        <dbReference type="ChEBI" id="CHEBI:57288"/>
        <dbReference type="ChEBI" id="CHEBI:57384"/>
        <dbReference type="ChEBI" id="CHEBI:83144"/>
        <dbReference type="ChEBI" id="CHEBI:83145"/>
        <dbReference type="EC" id="2.1.3.15"/>
    </reaction>
</comment>
<keyword evidence="17 20" id="KW-0275">Fatty acid biosynthesis</keyword>
<comment type="similarity">
    <text evidence="20">Belongs to the AccA family.</text>
</comment>
<comment type="caution">
    <text evidence="24">The sequence shown here is derived from an EMBL/GenBank/DDBJ whole genome shotgun (WGS) entry which is preliminary data.</text>
</comment>
<evidence type="ECO:0000256" key="10">
    <source>
        <dbReference type="ARBA" id="ARBA00022723"/>
    </source>
</evidence>
<dbReference type="PANTHER" id="PTHR42853">
    <property type="entry name" value="ACETYL-COENZYME A CARBOXYLASE CARBOXYL TRANSFERASE SUBUNIT ALPHA"/>
    <property type="match status" value="1"/>
</dbReference>
<evidence type="ECO:0000256" key="4">
    <source>
        <dbReference type="ARBA" id="ARBA00006276"/>
    </source>
</evidence>
<accession>A0ABV3FXJ6</accession>
<evidence type="ECO:0000259" key="22">
    <source>
        <dbReference type="PROSITE" id="PS50980"/>
    </source>
</evidence>
<dbReference type="Pfam" id="PF17848">
    <property type="entry name" value="Zn_ribbon_ACC"/>
    <property type="match status" value="1"/>
</dbReference>
<keyword evidence="13 20" id="KW-0276">Fatty acid metabolism</keyword>
<dbReference type="NCBIfam" id="NF041504">
    <property type="entry name" value="AccA_sub"/>
    <property type="match status" value="1"/>
</dbReference>
<dbReference type="Gene3D" id="3.90.226.10">
    <property type="entry name" value="2-enoyl-CoA Hydratase, Chain A, domain 1"/>
    <property type="match status" value="2"/>
</dbReference>
<dbReference type="PRINTS" id="PR01070">
    <property type="entry name" value="ACCCTRFRASEB"/>
</dbReference>
<evidence type="ECO:0000256" key="21">
    <source>
        <dbReference type="HAMAP-Rule" id="MF_01395"/>
    </source>
</evidence>
<dbReference type="NCBIfam" id="TIGR00515">
    <property type="entry name" value="accD"/>
    <property type="match status" value="1"/>
</dbReference>
<evidence type="ECO:0000256" key="20">
    <source>
        <dbReference type="HAMAP-Rule" id="MF_00823"/>
    </source>
</evidence>
<feature type="binding site" evidence="21">
    <location>
        <position position="19"/>
    </location>
    <ligand>
        <name>Zn(2+)</name>
        <dbReference type="ChEBI" id="CHEBI:29105"/>
    </ligand>
</feature>
<evidence type="ECO:0000256" key="18">
    <source>
        <dbReference type="ARBA" id="ARBA00025280"/>
    </source>
</evidence>
<dbReference type="InterPro" id="IPR011762">
    <property type="entry name" value="COA_CT_N"/>
</dbReference>
<evidence type="ECO:0000256" key="19">
    <source>
        <dbReference type="ARBA" id="ARBA00049152"/>
    </source>
</evidence>
<dbReference type="RefSeq" id="WP_357785732.1">
    <property type="nucleotide sequence ID" value="NZ_JBFAKC010000009.1"/>
</dbReference>
<keyword evidence="8 20" id="KW-0444">Lipid biosynthesis</keyword>
<dbReference type="PROSITE" id="PS50989">
    <property type="entry name" value="COA_CT_CTER"/>
    <property type="match status" value="1"/>
</dbReference>
<gene>
    <name evidence="21 24" type="primary">accD</name>
    <name evidence="20" type="synonym">accA</name>
    <name evidence="24" type="ORF">AB0I48_20610</name>
</gene>
<evidence type="ECO:0000256" key="1">
    <source>
        <dbReference type="ARBA" id="ARBA00004496"/>
    </source>
</evidence>
<dbReference type="InterPro" id="IPR029045">
    <property type="entry name" value="ClpP/crotonase-like_dom_sf"/>
</dbReference>
<comment type="subunit">
    <text evidence="20">Acetyl-CoA carboxylase is a heterohexamer composed of biotin carboxyl carrier protein (AccB), biotin carboxylase (AccC) and two subunits each of ACCase subunit alpha (AccA) and ACCase subunit beta (AccD).</text>
</comment>
<dbReference type="SUPFAM" id="SSF52096">
    <property type="entry name" value="ClpP/crotonase"/>
    <property type="match status" value="2"/>
</dbReference>
<feature type="binding site" evidence="21">
    <location>
        <position position="22"/>
    </location>
    <ligand>
        <name>Zn(2+)</name>
        <dbReference type="ChEBI" id="CHEBI:29105"/>
    </ligand>
</feature>
<keyword evidence="25" id="KW-1185">Reference proteome</keyword>
<comment type="similarity">
    <text evidence="3 21">Belongs to the AccD/PCCB family.</text>
</comment>
<dbReference type="GO" id="GO:0003989">
    <property type="term" value="F:acetyl-CoA carboxylase activity"/>
    <property type="evidence" value="ECO:0007669"/>
    <property type="project" value="UniProtKB-EC"/>
</dbReference>
<keyword evidence="16 20" id="KW-0443">Lipid metabolism</keyword>
<keyword evidence="24" id="KW-0436">Ligase</keyword>
<feature type="binding site" evidence="21">
    <location>
        <position position="38"/>
    </location>
    <ligand>
        <name>Zn(2+)</name>
        <dbReference type="ChEBI" id="CHEBI:29105"/>
    </ligand>
</feature>
<feature type="domain" description="CoA carboxyltransferase C-terminal" evidence="23">
    <location>
        <begin position="289"/>
        <end position="533"/>
    </location>
</feature>
<evidence type="ECO:0000256" key="11">
    <source>
        <dbReference type="ARBA" id="ARBA00022741"/>
    </source>
</evidence>
<comment type="cofactor">
    <cofactor evidence="21">
        <name>Zn(2+)</name>
        <dbReference type="ChEBI" id="CHEBI:29105"/>
    </cofactor>
    <text evidence="21">Binds 1 zinc ion per subunit.</text>
</comment>
<evidence type="ECO:0000256" key="7">
    <source>
        <dbReference type="ARBA" id="ARBA00022490"/>
    </source>
</evidence>
<comment type="subcellular location">
    <subcellularLocation>
        <location evidence="1 20">Cytoplasm</location>
    </subcellularLocation>
</comment>
<comment type="similarity">
    <text evidence="4">In the C-terminal section; belongs to the AccA family.</text>
</comment>
<keyword evidence="14 21" id="KW-0862">Zinc</keyword>
<evidence type="ECO:0000256" key="17">
    <source>
        <dbReference type="ARBA" id="ARBA00023160"/>
    </source>
</evidence>
<sequence>MTVTDTEIDTATEPSWMLCPRCGAIVYAKRYERAGYVCPECDGHGPLTADQRIDSLLDTDSVEPIGYAETVTDPLEFTDSRSYVDRHAQARAVTGLPDGIRCARGTIDGAPVVLAVMDFRFLGGSLGAAVGEAVTTAAETALESRIPLVLVTASGGARMQEGILALMQMAKTSQALRALDDAGILTISVIADPTYGGVAASFATSTDIIIAEPKARLGFAGPRVISQTIGETLPPGFQTAEFLVEHGIVDMICHRSALRDRLARLLSMAADRGRRIPATELQPPIISDPASLPERDPWESVRAARELGRPTTLDYFAAAVDEFVELHGDRMSADCPAMITGLARLDGVPVAVVGTQKGHTAAELTRRNFGMPTPSGYRKSARLLRLAAKLGLPVITLVDTAGAYPGVTAEEQGQAVAIAESLKLLAGLPVPVITVITGEGGSGGALALAVADRVLALENAVYSVISPEGCASILWKDAAAAPRAAKALRVDSTSLVRLGVADAVIPEPPGGAHRDPAVAAANLRQALRHVLIGCGSLPVTELLARRHHRFRAYGTIRPTIEEYR</sequence>
<dbReference type="PANTHER" id="PTHR42853:SF3">
    <property type="entry name" value="ACETYL-COENZYME A CARBOXYLASE CARBOXYL TRANSFERASE SUBUNIT ALPHA, CHLOROPLASTIC"/>
    <property type="match status" value="1"/>
</dbReference>
<feature type="zinc finger region" description="C4-type" evidence="21">
    <location>
        <begin position="19"/>
        <end position="41"/>
    </location>
</feature>
<evidence type="ECO:0000256" key="12">
    <source>
        <dbReference type="ARBA" id="ARBA00022771"/>
    </source>
</evidence>
<keyword evidence="11 20" id="KW-0547">Nucleotide-binding</keyword>
<evidence type="ECO:0000313" key="24">
    <source>
        <dbReference type="EMBL" id="MEV0709970.1"/>
    </source>
</evidence>
<evidence type="ECO:0000256" key="3">
    <source>
        <dbReference type="ARBA" id="ARBA00006102"/>
    </source>
</evidence>
<proteinExistence type="inferred from homology"/>
<evidence type="ECO:0000259" key="23">
    <source>
        <dbReference type="PROSITE" id="PS50989"/>
    </source>
</evidence>
<keyword evidence="7 20" id="KW-0963">Cytoplasm</keyword>
<evidence type="ECO:0000313" key="25">
    <source>
        <dbReference type="Proteomes" id="UP001551695"/>
    </source>
</evidence>
<evidence type="ECO:0000256" key="14">
    <source>
        <dbReference type="ARBA" id="ARBA00022833"/>
    </source>
</evidence>
<dbReference type="HAMAP" id="MF_01395">
    <property type="entry name" value="AcetylCoA_CT_beta"/>
    <property type="match status" value="1"/>
</dbReference>
<dbReference type="NCBIfam" id="TIGR00513">
    <property type="entry name" value="accA"/>
    <property type="match status" value="1"/>
</dbReference>
<evidence type="ECO:0000256" key="6">
    <source>
        <dbReference type="ARBA" id="ARBA00011664"/>
    </source>
</evidence>
<reference evidence="24 25" key="1">
    <citation type="submission" date="2024-06" db="EMBL/GenBank/DDBJ databases">
        <title>The Natural Products Discovery Center: Release of the First 8490 Sequenced Strains for Exploring Actinobacteria Biosynthetic Diversity.</title>
        <authorList>
            <person name="Kalkreuter E."/>
            <person name="Kautsar S.A."/>
            <person name="Yang D."/>
            <person name="Bader C.D."/>
            <person name="Teijaro C.N."/>
            <person name="Fluegel L."/>
            <person name="Davis C.M."/>
            <person name="Simpson J.R."/>
            <person name="Lauterbach L."/>
            <person name="Steele A.D."/>
            <person name="Gui C."/>
            <person name="Meng S."/>
            <person name="Li G."/>
            <person name="Viehrig K."/>
            <person name="Ye F."/>
            <person name="Su P."/>
            <person name="Kiefer A.F."/>
            <person name="Nichols A."/>
            <person name="Cepeda A.J."/>
            <person name="Yan W."/>
            <person name="Fan B."/>
            <person name="Jiang Y."/>
            <person name="Adhikari A."/>
            <person name="Zheng C.-J."/>
            <person name="Schuster L."/>
            <person name="Cowan T.M."/>
            <person name="Smanski M.J."/>
            <person name="Chevrette M.G."/>
            <person name="De Carvalho L.P.S."/>
            <person name="Shen B."/>
        </authorList>
    </citation>
    <scope>NUCLEOTIDE SEQUENCE [LARGE SCALE GENOMIC DNA]</scope>
    <source>
        <strain evidence="24 25">NPDC050403</strain>
    </source>
</reference>
<dbReference type="InterPro" id="IPR041010">
    <property type="entry name" value="Znf-ACC"/>
</dbReference>
<comment type="subunit">
    <text evidence="6">Acetyl-CoA carboxylase is a heterotetramer composed of biotin carboxyl carrier protein (AccB), biotin carboxylase (AccC) and two subunits of ACCase subunit beta/alpha.</text>
</comment>
<dbReference type="EMBL" id="JBFAKC010000009">
    <property type="protein sequence ID" value="MEV0709970.1"/>
    <property type="molecule type" value="Genomic_DNA"/>
</dbReference>
<evidence type="ECO:0000256" key="16">
    <source>
        <dbReference type="ARBA" id="ARBA00023098"/>
    </source>
</evidence>
<keyword evidence="15 20" id="KW-0067">ATP-binding</keyword>
<name>A0ABV3FXJ6_9NOCA</name>
<keyword evidence="10 21" id="KW-0479">Metal-binding</keyword>
<dbReference type="HAMAP" id="MF_00823">
    <property type="entry name" value="AcetylCoA_CT_alpha"/>
    <property type="match status" value="1"/>
</dbReference>
<comment type="function">
    <text evidence="20">Component of the acetyl coenzyme A carboxylase (ACC) complex. First, biotin carboxylase catalyzes the carboxylation of biotin on its carrier protein (BCCP) and then the CO(2) group is transferred by the carboxyltransferase to acetyl-CoA to form malonyl-CoA.</text>
</comment>
<feature type="binding site" evidence="21">
    <location>
        <position position="41"/>
    </location>
    <ligand>
        <name>Zn(2+)</name>
        <dbReference type="ChEBI" id="CHEBI:29105"/>
    </ligand>
</feature>
<dbReference type="Proteomes" id="UP001551695">
    <property type="component" value="Unassembled WGS sequence"/>
</dbReference>
<dbReference type="Pfam" id="PF03255">
    <property type="entry name" value="ACCA"/>
    <property type="match status" value="1"/>
</dbReference>
<evidence type="ECO:0000256" key="13">
    <source>
        <dbReference type="ARBA" id="ARBA00022832"/>
    </source>
</evidence>
<comment type="function">
    <text evidence="18 21">Component of the acetyl coenzyme A carboxylase (ACC) complex. Biotin carboxylase (BC) catalyzes the carboxylation of biotin on its carrier protein (BCCP) and then the CO(2) group is transferred by the transcarboxylase to acetyl-CoA to form malonyl-CoA.</text>
</comment>
<keyword evidence="9 20" id="KW-0808">Transferase</keyword>
<evidence type="ECO:0000256" key="2">
    <source>
        <dbReference type="ARBA" id="ARBA00004956"/>
    </source>
</evidence>
<dbReference type="InterPro" id="IPR001095">
    <property type="entry name" value="Acetyl_CoA_COase_a_su"/>
</dbReference>
<keyword evidence="12 21" id="KW-0863">Zinc-finger</keyword>
<dbReference type="EC" id="2.1.3.15" evidence="20"/>
<evidence type="ECO:0000256" key="8">
    <source>
        <dbReference type="ARBA" id="ARBA00022516"/>
    </source>
</evidence>
<comment type="similarity">
    <text evidence="5">In the N-terminal section; belongs to the AccD/PCCB family.</text>
</comment>
<evidence type="ECO:0000256" key="9">
    <source>
        <dbReference type="ARBA" id="ARBA00022679"/>
    </source>
</evidence>
<dbReference type="PROSITE" id="PS50980">
    <property type="entry name" value="COA_CT_NTER"/>
    <property type="match status" value="1"/>
</dbReference>
<evidence type="ECO:0000256" key="5">
    <source>
        <dbReference type="ARBA" id="ARBA00010284"/>
    </source>
</evidence>